<dbReference type="PANTHER" id="PTHR43877:SF2">
    <property type="entry name" value="AMINOALKYLPHOSPHONATE N-ACETYLTRANSFERASE-RELATED"/>
    <property type="match status" value="1"/>
</dbReference>
<dbReference type="InterPro" id="IPR016181">
    <property type="entry name" value="Acyl_CoA_acyltransferase"/>
</dbReference>
<protein>
    <submittedName>
        <fullName evidence="4">GNAT family acetyltransferase</fullName>
    </submittedName>
</protein>
<keyword evidence="5" id="KW-1185">Reference proteome</keyword>
<name>A0A480B0R0_9BURK</name>
<comment type="caution">
    <text evidence="4">The sequence shown here is derived from an EMBL/GenBank/DDBJ whole genome shotgun (WGS) entry which is preliminary data.</text>
</comment>
<accession>A0A480B0R0</accession>
<dbReference type="Gene3D" id="3.40.630.30">
    <property type="match status" value="1"/>
</dbReference>
<dbReference type="OrthoDB" id="5522469at2"/>
<evidence type="ECO:0000313" key="4">
    <source>
        <dbReference type="EMBL" id="GCL66162.1"/>
    </source>
</evidence>
<dbReference type="CDD" id="cd04301">
    <property type="entry name" value="NAT_SF"/>
    <property type="match status" value="1"/>
</dbReference>
<dbReference type="InterPro" id="IPR000182">
    <property type="entry name" value="GNAT_dom"/>
</dbReference>
<evidence type="ECO:0000256" key="1">
    <source>
        <dbReference type="ARBA" id="ARBA00022679"/>
    </source>
</evidence>
<dbReference type="RefSeq" id="WP_137735864.1">
    <property type="nucleotide sequence ID" value="NZ_BJCL01000027.1"/>
</dbReference>
<dbReference type="InterPro" id="IPR050832">
    <property type="entry name" value="Bact_Acetyltransf"/>
</dbReference>
<dbReference type="PANTHER" id="PTHR43877">
    <property type="entry name" value="AMINOALKYLPHOSPHONATE N-ACETYLTRANSFERASE-RELATED-RELATED"/>
    <property type="match status" value="1"/>
</dbReference>
<proteinExistence type="predicted"/>
<evidence type="ECO:0000313" key="5">
    <source>
        <dbReference type="Proteomes" id="UP000301751"/>
    </source>
</evidence>
<dbReference type="PROSITE" id="PS51186">
    <property type="entry name" value="GNAT"/>
    <property type="match status" value="1"/>
</dbReference>
<dbReference type="EMBL" id="BJCL01000027">
    <property type="protein sequence ID" value="GCL66162.1"/>
    <property type="molecule type" value="Genomic_DNA"/>
</dbReference>
<keyword evidence="2" id="KW-0012">Acyltransferase</keyword>
<gene>
    <name evidence="4" type="ORF">AQPW35_52430</name>
</gene>
<feature type="domain" description="N-acetyltransferase" evidence="3">
    <location>
        <begin position="12"/>
        <end position="155"/>
    </location>
</feature>
<keyword evidence="1 4" id="KW-0808">Transferase</keyword>
<dbReference type="GO" id="GO:0016747">
    <property type="term" value="F:acyltransferase activity, transferring groups other than amino-acyl groups"/>
    <property type="evidence" value="ECO:0007669"/>
    <property type="project" value="InterPro"/>
</dbReference>
<organism evidence="4 5">
    <name type="scientific">Pseudaquabacterium pictum</name>
    <dbReference type="NCBI Taxonomy" id="2315236"/>
    <lineage>
        <taxon>Bacteria</taxon>
        <taxon>Pseudomonadati</taxon>
        <taxon>Pseudomonadota</taxon>
        <taxon>Betaproteobacteria</taxon>
        <taxon>Burkholderiales</taxon>
        <taxon>Sphaerotilaceae</taxon>
        <taxon>Pseudaquabacterium</taxon>
    </lineage>
</organism>
<dbReference type="Proteomes" id="UP000301751">
    <property type="component" value="Unassembled WGS sequence"/>
</dbReference>
<evidence type="ECO:0000256" key="2">
    <source>
        <dbReference type="ARBA" id="ARBA00023315"/>
    </source>
</evidence>
<sequence length="162" mass="18134">MSNTSGPGATALSLAPAYDDDFEALLSLRMAAMQESLQRLGRFDPQRARERLSRAFEPAHTRHILQGSERVGFVVVLPRMDHLVLDHLYIAPPAQGQGIGSWVMSQVIDEADRLGLSVRVTALKHSDANRFYQRHGFELQHASDWDLHYVRPAAGDRDDGPY</sequence>
<evidence type="ECO:0000259" key="3">
    <source>
        <dbReference type="PROSITE" id="PS51186"/>
    </source>
</evidence>
<dbReference type="SUPFAM" id="SSF55729">
    <property type="entry name" value="Acyl-CoA N-acyltransferases (Nat)"/>
    <property type="match status" value="1"/>
</dbReference>
<dbReference type="AlphaFoldDB" id="A0A480B0R0"/>
<dbReference type="Pfam" id="PF13508">
    <property type="entry name" value="Acetyltransf_7"/>
    <property type="match status" value="1"/>
</dbReference>
<reference evidence="5" key="1">
    <citation type="submission" date="2019-03" db="EMBL/GenBank/DDBJ databases">
        <title>Aquabacterium pictum sp.nov., the first bacteriochlorophyll a-containing freshwater bacterium in the genus Aquabacterium of the class Betaproteobacteria.</title>
        <authorList>
            <person name="Hirose S."/>
            <person name="Tank M."/>
            <person name="Hara E."/>
            <person name="Tamaki H."/>
            <person name="Takaichi S."/>
            <person name="Haruta S."/>
            <person name="Hanada S."/>
        </authorList>
    </citation>
    <scope>NUCLEOTIDE SEQUENCE [LARGE SCALE GENOMIC DNA]</scope>
    <source>
        <strain evidence="5">W35</strain>
    </source>
</reference>